<evidence type="ECO:0008006" key="4">
    <source>
        <dbReference type="Google" id="ProtNLM"/>
    </source>
</evidence>
<evidence type="ECO:0000256" key="1">
    <source>
        <dbReference type="SAM" id="Phobius"/>
    </source>
</evidence>
<dbReference type="EMBL" id="NPEX01000264">
    <property type="protein sequence ID" value="RAI39833.1"/>
    <property type="molecule type" value="Genomic_DNA"/>
</dbReference>
<accession>A0A327KQD0</accession>
<dbReference type="AlphaFoldDB" id="A0A327KQD0"/>
<evidence type="ECO:0000313" key="2">
    <source>
        <dbReference type="EMBL" id="RAI39833.1"/>
    </source>
</evidence>
<feature type="transmembrane region" description="Helical" evidence="1">
    <location>
        <begin position="23"/>
        <end position="47"/>
    </location>
</feature>
<feature type="non-terminal residue" evidence="2">
    <location>
        <position position="92"/>
    </location>
</feature>
<organism evidence="2 3">
    <name type="scientific">Rhodoplanes roseus</name>
    <dbReference type="NCBI Taxonomy" id="29409"/>
    <lineage>
        <taxon>Bacteria</taxon>
        <taxon>Pseudomonadati</taxon>
        <taxon>Pseudomonadota</taxon>
        <taxon>Alphaproteobacteria</taxon>
        <taxon>Hyphomicrobiales</taxon>
        <taxon>Nitrobacteraceae</taxon>
        <taxon>Rhodoplanes</taxon>
    </lineage>
</organism>
<proteinExistence type="predicted"/>
<sequence length="92" mass="9259">MAPSPGEFEAPHRLRSLVRSRETALVVLGAVVGAVAGLVVSAMSAAVDVLHTRLFGIPSGARLSAVWSVDAVAALTVPCLGGLALGLASAWL</sequence>
<keyword evidence="1" id="KW-0812">Transmembrane</keyword>
<feature type="transmembrane region" description="Helical" evidence="1">
    <location>
        <begin position="67"/>
        <end position="91"/>
    </location>
</feature>
<gene>
    <name evidence="2" type="ORF">CH341_25000</name>
</gene>
<evidence type="ECO:0000313" key="3">
    <source>
        <dbReference type="Proteomes" id="UP000249130"/>
    </source>
</evidence>
<keyword evidence="1" id="KW-1133">Transmembrane helix</keyword>
<reference evidence="2 3" key="1">
    <citation type="submission" date="2017-07" db="EMBL/GenBank/DDBJ databases">
        <title>Draft Genome Sequences of Select Purple Nonsulfur Bacteria.</title>
        <authorList>
            <person name="Lasarre B."/>
            <person name="Mckinlay J.B."/>
        </authorList>
    </citation>
    <scope>NUCLEOTIDE SEQUENCE [LARGE SCALE GENOMIC DNA]</scope>
    <source>
        <strain evidence="2 3">DSM 5909</strain>
    </source>
</reference>
<keyword evidence="3" id="KW-1185">Reference proteome</keyword>
<dbReference type="Proteomes" id="UP000249130">
    <property type="component" value="Unassembled WGS sequence"/>
</dbReference>
<comment type="caution">
    <text evidence="2">The sequence shown here is derived from an EMBL/GenBank/DDBJ whole genome shotgun (WGS) entry which is preliminary data.</text>
</comment>
<keyword evidence="1" id="KW-0472">Membrane</keyword>
<protein>
    <recommendedName>
        <fullName evidence="4">Chloride channel protein</fullName>
    </recommendedName>
</protein>
<name>A0A327KQD0_9BRAD</name>